<protein>
    <submittedName>
        <fullName evidence="3">Uncharacterized protein</fullName>
    </submittedName>
</protein>
<organism evidence="3">
    <name type="scientific">Triticum urartu</name>
    <name type="common">Red wild einkorn</name>
    <name type="synonym">Crithodium urartu</name>
    <dbReference type="NCBI Taxonomy" id="4572"/>
    <lineage>
        <taxon>Eukaryota</taxon>
        <taxon>Viridiplantae</taxon>
        <taxon>Streptophyta</taxon>
        <taxon>Embryophyta</taxon>
        <taxon>Tracheophyta</taxon>
        <taxon>Spermatophyta</taxon>
        <taxon>Magnoliopsida</taxon>
        <taxon>Liliopsida</taxon>
        <taxon>Poales</taxon>
        <taxon>Poaceae</taxon>
        <taxon>BOP clade</taxon>
        <taxon>Pooideae</taxon>
        <taxon>Triticodae</taxon>
        <taxon>Triticeae</taxon>
        <taxon>Triticinae</taxon>
        <taxon>Triticum</taxon>
    </lineage>
</organism>
<dbReference type="EMBL" id="KD064038">
    <property type="protein sequence ID" value="EMS63865.1"/>
    <property type="molecule type" value="Genomic_DNA"/>
</dbReference>
<reference evidence="3" key="1">
    <citation type="journal article" date="2013" name="Nature">
        <title>Draft genome of the wheat A-genome progenitor Triticum urartu.</title>
        <authorList>
            <person name="Ling H.Q."/>
            <person name="Zhao S."/>
            <person name="Liu D."/>
            <person name="Wang J."/>
            <person name="Sun H."/>
            <person name="Zhang C."/>
            <person name="Fan H."/>
            <person name="Li D."/>
            <person name="Dong L."/>
            <person name="Tao Y."/>
            <person name="Gao C."/>
            <person name="Wu H."/>
            <person name="Li Y."/>
            <person name="Cui Y."/>
            <person name="Guo X."/>
            <person name="Zheng S."/>
            <person name="Wang B."/>
            <person name="Yu K."/>
            <person name="Liang Q."/>
            <person name="Yang W."/>
            <person name="Lou X."/>
            <person name="Chen J."/>
            <person name="Feng M."/>
            <person name="Jian J."/>
            <person name="Zhang X."/>
            <person name="Luo G."/>
            <person name="Jiang Y."/>
            <person name="Liu J."/>
            <person name="Wang Z."/>
            <person name="Sha Y."/>
            <person name="Zhang B."/>
            <person name="Wu H."/>
            <person name="Tang D."/>
            <person name="Shen Q."/>
            <person name="Xue P."/>
            <person name="Zou S."/>
            <person name="Wang X."/>
            <person name="Liu X."/>
            <person name="Wang F."/>
            <person name="Yang Y."/>
            <person name="An X."/>
            <person name="Dong Z."/>
            <person name="Zhang K."/>
            <person name="Zhang X."/>
            <person name="Luo M.C."/>
            <person name="Dvorak J."/>
            <person name="Tong Y."/>
            <person name="Wang J."/>
            <person name="Yang H."/>
            <person name="Li Z."/>
            <person name="Wang D."/>
            <person name="Zhang A."/>
            <person name="Wang J."/>
        </authorList>
    </citation>
    <scope>NUCLEOTIDE SEQUENCE</scope>
</reference>
<gene>
    <name evidence="3" type="ORF">TRIUR3_19996</name>
</gene>
<name>M8AG64_TRIUA</name>
<sequence length="183" mass="19512">MAIRRGTWLHGTWVFGFAGLVLATVVELEDFGSWVFGDGSRSRHQASRYLAFLAIPKSGTSEMHIHGVFKLGLRVQDLRVSVVAKLGNVHRGTVGGVRCTEGRRRNMGRWPWWSSSSKGDGGGVASGGAMQRRPMEHGGAARDEQAASSSGGLRRGEVEEELAALGGGGAPGRRFGRGVGGRR</sequence>
<feature type="chain" id="PRO_5009706851" evidence="2">
    <location>
        <begin position="24"/>
        <end position="183"/>
    </location>
</feature>
<accession>M8AG64</accession>
<keyword evidence="2" id="KW-0732">Signal</keyword>
<evidence type="ECO:0000313" key="3">
    <source>
        <dbReference type="EMBL" id="EMS63865.1"/>
    </source>
</evidence>
<evidence type="ECO:0000256" key="1">
    <source>
        <dbReference type="SAM" id="MobiDB-lite"/>
    </source>
</evidence>
<evidence type="ECO:0000256" key="2">
    <source>
        <dbReference type="SAM" id="SignalP"/>
    </source>
</evidence>
<feature type="region of interest" description="Disordered" evidence="1">
    <location>
        <begin position="110"/>
        <end position="183"/>
    </location>
</feature>
<feature type="compositionally biased region" description="Basic and acidic residues" evidence="1">
    <location>
        <begin position="133"/>
        <end position="145"/>
    </location>
</feature>
<feature type="compositionally biased region" description="Basic residues" evidence="1">
    <location>
        <begin position="174"/>
        <end position="183"/>
    </location>
</feature>
<feature type="signal peptide" evidence="2">
    <location>
        <begin position="1"/>
        <end position="23"/>
    </location>
</feature>
<proteinExistence type="predicted"/>
<dbReference type="AlphaFoldDB" id="M8AG64"/>